<dbReference type="AlphaFoldDB" id="A0A841DN56"/>
<protein>
    <recommendedName>
        <fullName evidence="1">TPR repeat domain-containing protein</fullName>
    </recommendedName>
</protein>
<proteinExistence type="predicted"/>
<dbReference type="Proteomes" id="UP000558997">
    <property type="component" value="Unassembled WGS sequence"/>
</dbReference>
<reference evidence="2 3" key="1">
    <citation type="submission" date="2020-08" db="EMBL/GenBank/DDBJ databases">
        <title>Sequencing the genomes of 1000 actinobacteria strains.</title>
        <authorList>
            <person name="Klenk H.-P."/>
        </authorList>
    </citation>
    <scope>NUCLEOTIDE SEQUENCE [LARGE SCALE GENOMIC DNA]</scope>
    <source>
        <strain evidence="2 3">DSM 17294</strain>
    </source>
</reference>
<comment type="caution">
    <text evidence="2">The sequence shown here is derived from an EMBL/GenBank/DDBJ whole genome shotgun (WGS) entry which is preliminary data.</text>
</comment>
<gene>
    <name evidence="2" type="ORF">HDA44_003905</name>
</gene>
<evidence type="ECO:0000259" key="1">
    <source>
        <dbReference type="Pfam" id="PF23275"/>
    </source>
</evidence>
<feature type="domain" description="TPR repeat" evidence="1">
    <location>
        <begin position="224"/>
        <end position="381"/>
    </location>
</feature>
<keyword evidence="3" id="KW-1185">Reference proteome</keyword>
<accession>A0A841DN56</accession>
<organism evidence="2 3">
    <name type="scientific">Kribbella solani</name>
    <dbReference type="NCBI Taxonomy" id="236067"/>
    <lineage>
        <taxon>Bacteria</taxon>
        <taxon>Bacillati</taxon>
        <taxon>Actinomycetota</taxon>
        <taxon>Actinomycetes</taxon>
        <taxon>Propionibacteriales</taxon>
        <taxon>Kribbellaceae</taxon>
        <taxon>Kribbella</taxon>
    </lineage>
</organism>
<dbReference type="InterPro" id="IPR057037">
    <property type="entry name" value="TPR_rep_actino"/>
</dbReference>
<dbReference type="EMBL" id="JACHNF010000001">
    <property type="protein sequence ID" value="MBB5980564.1"/>
    <property type="molecule type" value="Genomic_DNA"/>
</dbReference>
<name>A0A841DN56_9ACTN</name>
<dbReference type="Pfam" id="PF23275">
    <property type="entry name" value="TPR_23"/>
    <property type="match status" value="1"/>
</dbReference>
<evidence type="ECO:0000313" key="2">
    <source>
        <dbReference type="EMBL" id="MBB5980564.1"/>
    </source>
</evidence>
<dbReference type="RefSeq" id="WP_184836404.1">
    <property type="nucleotide sequence ID" value="NZ_BAAAVN010000003.1"/>
</dbReference>
<sequence length="719" mass="77181">MADKAEGGRSGNGDGFCGINPVTLDGVIKDLAAVEAAITAEVPRFKAEFDKVGVPTGPVTDLAGVARWLHEQLPMLRRRQAAAALLASQGLSFTPNTSLLSIPEDSDAAIEQAADLAAQHTKARLDGKPDGHNGMISAVTAIERISNTKGLLSPDDVLFLHAYYGRLGKDVYKLPGYLRDDNNWAAPTRTSYSLGEVIRTSLDAKARDRLAAATVSGLLALSDERRGGNWNRLPDYVRKAAADKLTFSVMPDKGTVQGSGFDAQDLAKFLADPAVSDRAGLVFSKRLAITAAQSVNAYRLIRESSPSTSPIDDETSLTFLQVASRNEQAMRDLLTGKGMEQPAGVSTRVYDGYKHPEDFLVPITTNFWSDDGKAASETIGWIADAERSTNPVRHQLALEAWQGLIKTITDPAVLQAELDVVTRKIAGTIVPTGPELGVVNPMITRALARNAAGLLTALGGENEELSTARLFTLIGTDTESAEALAGAIYLHNLAGIHSSLKDPNRVLRDADPAGRLQGLLDAAFHNVAVERNEDVAQAQENADKIRGQVLGIASAIITRGWKDALDKELPDFPGLDPVDLLDRLLGRLLSKQNENVEPYAVVVAGVNPAGSTGGPTLVRYNFTKALLDSGQLTLNDLPKALWASGNPPQLLSPADVSDLQWPGLQDLYNKAVEQVPGARPKLEEYVITYTRTALAASNSHRARDRNELHENFLEPKNGN</sequence>
<evidence type="ECO:0000313" key="3">
    <source>
        <dbReference type="Proteomes" id="UP000558997"/>
    </source>
</evidence>